<dbReference type="Gene3D" id="1.10.10.10">
    <property type="entry name" value="Winged helix-like DNA-binding domain superfamily/Winged helix DNA-binding domain"/>
    <property type="match status" value="3"/>
</dbReference>
<dbReference type="EMBL" id="LNQE01000508">
    <property type="protein sequence ID" value="KUG26216.1"/>
    <property type="molecule type" value="Genomic_DNA"/>
</dbReference>
<dbReference type="PANTHER" id="PTHR33602:SF1">
    <property type="entry name" value="REGULATORY PROTEIN RECX FAMILY PROTEIN"/>
    <property type="match status" value="1"/>
</dbReference>
<dbReference type="Pfam" id="PF21981">
    <property type="entry name" value="RecX_HTH3"/>
    <property type="match status" value="1"/>
</dbReference>
<reference evidence="8" key="1">
    <citation type="journal article" date="2015" name="Proc. Natl. Acad. Sci. U.S.A.">
        <title>Networks of energetic and metabolic interactions define dynamics in microbial communities.</title>
        <authorList>
            <person name="Embree M."/>
            <person name="Liu J.K."/>
            <person name="Al-Bassam M.M."/>
            <person name="Zengler K."/>
        </authorList>
    </citation>
    <scope>NUCLEOTIDE SEQUENCE</scope>
</reference>
<dbReference type="GO" id="GO:0005737">
    <property type="term" value="C:cytoplasm"/>
    <property type="evidence" value="ECO:0007669"/>
    <property type="project" value="UniProtKB-SubCell"/>
</dbReference>
<dbReference type="Pfam" id="PF02631">
    <property type="entry name" value="RecX_HTH2"/>
    <property type="match status" value="1"/>
</dbReference>
<dbReference type="InterPro" id="IPR053925">
    <property type="entry name" value="RecX_HTH_3rd"/>
</dbReference>
<dbReference type="Pfam" id="PF21982">
    <property type="entry name" value="RecX_HTH1"/>
    <property type="match status" value="1"/>
</dbReference>
<evidence type="ECO:0000256" key="4">
    <source>
        <dbReference type="ARBA" id="ARBA00022490"/>
    </source>
</evidence>
<dbReference type="AlphaFoldDB" id="A0A0W8FZ83"/>
<name>A0A0W8FZ83_9ZZZZ</name>
<evidence type="ECO:0000256" key="2">
    <source>
        <dbReference type="ARBA" id="ARBA00009695"/>
    </source>
</evidence>
<feature type="domain" description="RecX first three-helical" evidence="7">
    <location>
        <begin position="59"/>
        <end position="95"/>
    </location>
</feature>
<organism evidence="8">
    <name type="scientific">hydrocarbon metagenome</name>
    <dbReference type="NCBI Taxonomy" id="938273"/>
    <lineage>
        <taxon>unclassified sequences</taxon>
        <taxon>metagenomes</taxon>
        <taxon>ecological metagenomes</taxon>
    </lineage>
</organism>
<dbReference type="HAMAP" id="MF_01114">
    <property type="entry name" value="RecX"/>
    <property type="match status" value="1"/>
</dbReference>
<comment type="subcellular location">
    <subcellularLocation>
        <location evidence="1">Cytoplasm</location>
    </subcellularLocation>
</comment>
<comment type="similarity">
    <text evidence="2">Belongs to the RecX family.</text>
</comment>
<evidence type="ECO:0000313" key="8">
    <source>
        <dbReference type="EMBL" id="KUG26216.1"/>
    </source>
</evidence>
<dbReference type="GO" id="GO:0006282">
    <property type="term" value="P:regulation of DNA repair"/>
    <property type="evidence" value="ECO:0007669"/>
    <property type="project" value="InterPro"/>
</dbReference>
<evidence type="ECO:0000259" key="5">
    <source>
        <dbReference type="Pfam" id="PF02631"/>
    </source>
</evidence>
<evidence type="ECO:0000256" key="1">
    <source>
        <dbReference type="ARBA" id="ARBA00004496"/>
    </source>
</evidence>
<dbReference type="PANTHER" id="PTHR33602">
    <property type="entry name" value="REGULATORY PROTEIN RECX FAMILY PROTEIN"/>
    <property type="match status" value="1"/>
</dbReference>
<sequence>MRILSLVKKNNYVTVTFDNDEKLRLHYEVAVKCGLRKNDELSEEEIKSIQKTEEKFNLKNSALRLISRRPHSSFELRVKLQKKNFNKDGISEIIKDFLAKGYLSDNDFAERFIDEGIKKKKGLMKIKAELFSKGVSREIVDSVLLKFDDVPLLSSNAKLLALKKINSLNHKELAPQQIKQKLYSYLGGKGYSSEIIREVIEELVQEE</sequence>
<evidence type="ECO:0000256" key="3">
    <source>
        <dbReference type="ARBA" id="ARBA00018111"/>
    </source>
</evidence>
<evidence type="ECO:0000259" key="6">
    <source>
        <dbReference type="Pfam" id="PF21981"/>
    </source>
</evidence>
<dbReference type="InterPro" id="IPR003783">
    <property type="entry name" value="Regulatory_RecX"/>
</dbReference>
<accession>A0A0W8FZ83</accession>
<protein>
    <recommendedName>
        <fullName evidence="3">Regulatory protein RecX</fullName>
    </recommendedName>
</protein>
<comment type="caution">
    <text evidence="8">The sequence shown here is derived from an EMBL/GenBank/DDBJ whole genome shotgun (WGS) entry which is preliminary data.</text>
</comment>
<keyword evidence="4" id="KW-0963">Cytoplasm</keyword>
<feature type="domain" description="RecX second three-helical" evidence="5">
    <location>
        <begin position="104"/>
        <end position="144"/>
    </location>
</feature>
<dbReference type="InterPro" id="IPR053924">
    <property type="entry name" value="RecX_HTH_2nd"/>
</dbReference>
<proteinExistence type="inferred from homology"/>
<gene>
    <name evidence="8" type="ORF">ASZ90_003949</name>
</gene>
<feature type="domain" description="RecX third three-helical" evidence="6">
    <location>
        <begin position="156"/>
        <end position="200"/>
    </location>
</feature>
<dbReference type="InterPro" id="IPR036388">
    <property type="entry name" value="WH-like_DNA-bd_sf"/>
</dbReference>
<evidence type="ECO:0000259" key="7">
    <source>
        <dbReference type="Pfam" id="PF21982"/>
    </source>
</evidence>
<dbReference type="InterPro" id="IPR053926">
    <property type="entry name" value="RecX_HTH_1st"/>
</dbReference>